<reference evidence="3" key="1">
    <citation type="submission" date="2016-11" db="EMBL/GenBank/DDBJ databases">
        <authorList>
            <person name="Varghese N."/>
            <person name="Submissions S."/>
        </authorList>
    </citation>
    <scope>NUCLEOTIDE SEQUENCE [LARGE SCALE GENOMIC DNA]</scope>
    <source>
        <strain evidence="3">DSM 26349</strain>
    </source>
</reference>
<dbReference type="AlphaFoldDB" id="A0A1M6CN12"/>
<name>A0A1M6CN12_9FLAO</name>
<accession>A0A1M6CN12</accession>
<feature type="chain" id="PRO_5009916457" evidence="1">
    <location>
        <begin position="24"/>
        <end position="223"/>
    </location>
</feature>
<evidence type="ECO:0000256" key="1">
    <source>
        <dbReference type="SAM" id="SignalP"/>
    </source>
</evidence>
<dbReference type="Proteomes" id="UP000184172">
    <property type="component" value="Unassembled WGS sequence"/>
</dbReference>
<dbReference type="EMBL" id="FQYV01000004">
    <property type="protein sequence ID" value="SHI62098.1"/>
    <property type="molecule type" value="Genomic_DNA"/>
</dbReference>
<feature type="signal peptide" evidence="1">
    <location>
        <begin position="1"/>
        <end position="23"/>
    </location>
</feature>
<sequence>MILNRKNVIVLLSFLMAITNAISQEYEVYDNNEFSVMFVVNNEIAEDVKFANKGDSNWSDFEVIETINWNGQSDTNCIFSFYVIADDVNAYQIDYYEDNHIWVFEIDGDLKQIGDGWKLKRRSDKTETLGGIVLQYNSNTKTGCFFTIAEMVADGVAKSIDAKVTDTCYSNKYGNGVLINFENVPKTATYAKPVEGQLMSYEGVWKILAGNYVFYVSKIEPFF</sequence>
<dbReference type="RefSeq" id="WP_073215170.1">
    <property type="nucleotide sequence ID" value="NZ_FNNS01000005.1"/>
</dbReference>
<evidence type="ECO:0000313" key="3">
    <source>
        <dbReference type="Proteomes" id="UP000184172"/>
    </source>
</evidence>
<proteinExistence type="predicted"/>
<gene>
    <name evidence="2" type="ORF">SAMN04487908_10421</name>
</gene>
<protein>
    <submittedName>
        <fullName evidence="2">Uncharacterized protein</fullName>
    </submittedName>
</protein>
<keyword evidence="1" id="KW-0732">Signal</keyword>
<organism evidence="2 3">
    <name type="scientific">Aequorivita viscosa</name>
    <dbReference type="NCBI Taxonomy" id="797419"/>
    <lineage>
        <taxon>Bacteria</taxon>
        <taxon>Pseudomonadati</taxon>
        <taxon>Bacteroidota</taxon>
        <taxon>Flavobacteriia</taxon>
        <taxon>Flavobacteriales</taxon>
        <taxon>Flavobacteriaceae</taxon>
        <taxon>Aequorivita</taxon>
    </lineage>
</organism>
<keyword evidence="3" id="KW-1185">Reference proteome</keyword>
<evidence type="ECO:0000313" key="2">
    <source>
        <dbReference type="EMBL" id="SHI62098.1"/>
    </source>
</evidence>